<gene>
    <name evidence="2" type="ORF">EJC51_00050</name>
    <name evidence="3" type="ORF">EJC51_47495</name>
</gene>
<proteinExistence type="predicted"/>
<dbReference type="EMBL" id="CP034463">
    <property type="protein sequence ID" value="AZP22996.1"/>
    <property type="molecule type" value="Genomic_DNA"/>
</dbReference>
<dbReference type="KEGG" id="saqu:EJC51_47495"/>
<feature type="region of interest" description="Disordered" evidence="1">
    <location>
        <begin position="42"/>
        <end position="66"/>
    </location>
</feature>
<dbReference type="AlphaFoldDB" id="A0A3Q9BV09"/>
<feature type="compositionally biased region" description="Pro residues" evidence="1">
    <location>
        <begin position="56"/>
        <end position="66"/>
    </location>
</feature>
<dbReference type="RefSeq" id="WP_126269096.1">
    <property type="nucleotide sequence ID" value="NZ_CP034463.1"/>
</dbReference>
<feature type="compositionally biased region" description="Basic and acidic residues" evidence="1">
    <location>
        <begin position="42"/>
        <end position="51"/>
    </location>
</feature>
<name>A0A3Q9BV09_9ACTN</name>
<evidence type="ECO:0000313" key="4">
    <source>
        <dbReference type="Proteomes" id="UP000280197"/>
    </source>
</evidence>
<dbReference type="EMBL" id="CP034463">
    <property type="protein sequence ID" value="AZP14708.1"/>
    <property type="molecule type" value="Genomic_DNA"/>
</dbReference>
<evidence type="ECO:0000256" key="1">
    <source>
        <dbReference type="SAM" id="MobiDB-lite"/>
    </source>
</evidence>
<organism evidence="2 4">
    <name type="scientific">Streptomyces aquilus</name>
    <dbReference type="NCBI Taxonomy" id="2548456"/>
    <lineage>
        <taxon>Bacteria</taxon>
        <taxon>Bacillati</taxon>
        <taxon>Actinomycetota</taxon>
        <taxon>Actinomycetes</taxon>
        <taxon>Kitasatosporales</taxon>
        <taxon>Streptomycetaceae</taxon>
        <taxon>Streptomyces</taxon>
    </lineage>
</organism>
<evidence type="ECO:0000313" key="2">
    <source>
        <dbReference type="EMBL" id="AZP14708.1"/>
    </source>
</evidence>
<accession>A0A3Q9BV09</accession>
<dbReference type="KEGG" id="saqu:EJC51_00050"/>
<dbReference type="Proteomes" id="UP000280197">
    <property type="component" value="Chromosome"/>
</dbReference>
<sequence length="66" mass="7189">MSGEPRPWRAEDIDDRCETCGAPPGQLCRPWCGTGYTAEDAHRDAELRDRGAASPAPDPPTSHPKE</sequence>
<evidence type="ECO:0000313" key="3">
    <source>
        <dbReference type="EMBL" id="AZP22996.1"/>
    </source>
</evidence>
<keyword evidence="4" id="KW-1185">Reference proteome</keyword>
<protein>
    <submittedName>
        <fullName evidence="2">Uncharacterized protein</fullName>
    </submittedName>
</protein>
<reference evidence="2 4" key="1">
    <citation type="submission" date="2018-12" db="EMBL/GenBank/DDBJ databases">
        <authorList>
            <person name="Li K."/>
        </authorList>
    </citation>
    <scope>NUCLEOTIDE SEQUENCE [LARGE SCALE GENOMIC DNA]</scope>
    <source>
        <strain evidence="4">CR22</strain>
        <strain evidence="2">GGCR-6</strain>
    </source>
</reference>